<proteinExistence type="predicted"/>
<dbReference type="PANTHER" id="PTHR43827:SF14">
    <property type="entry name" value="NADP-DEPENDENT OXIDOREDUCTASE DOMAIN-CONTAINING PROTEIN"/>
    <property type="match status" value="1"/>
</dbReference>
<name>A0A7R9E3R5_9NEOP</name>
<dbReference type="InterPro" id="IPR036812">
    <property type="entry name" value="NAD(P)_OxRdtase_dom_sf"/>
</dbReference>
<feature type="compositionally biased region" description="Polar residues" evidence="1">
    <location>
        <begin position="249"/>
        <end position="258"/>
    </location>
</feature>
<organism evidence="3">
    <name type="scientific">Timema monikensis</name>
    <dbReference type="NCBI Taxonomy" id="170555"/>
    <lineage>
        <taxon>Eukaryota</taxon>
        <taxon>Metazoa</taxon>
        <taxon>Ecdysozoa</taxon>
        <taxon>Arthropoda</taxon>
        <taxon>Hexapoda</taxon>
        <taxon>Insecta</taxon>
        <taxon>Pterygota</taxon>
        <taxon>Neoptera</taxon>
        <taxon>Polyneoptera</taxon>
        <taxon>Phasmatodea</taxon>
        <taxon>Timematodea</taxon>
        <taxon>Timematoidea</taxon>
        <taxon>Timematidae</taxon>
        <taxon>Timema</taxon>
    </lineage>
</organism>
<dbReference type="InterPro" id="IPR020471">
    <property type="entry name" value="AKR"/>
</dbReference>
<accession>A0A7R9E3R5</accession>
<dbReference type="Pfam" id="PF00248">
    <property type="entry name" value="Aldo_ket_red"/>
    <property type="match status" value="1"/>
</dbReference>
<evidence type="ECO:0000313" key="3">
    <source>
        <dbReference type="EMBL" id="CAD7426847.1"/>
    </source>
</evidence>
<evidence type="ECO:0000259" key="2">
    <source>
        <dbReference type="Pfam" id="PF00248"/>
    </source>
</evidence>
<dbReference type="GO" id="GO:0016491">
    <property type="term" value="F:oxidoreductase activity"/>
    <property type="evidence" value="ECO:0007669"/>
    <property type="project" value="InterPro"/>
</dbReference>
<reference evidence="3" key="1">
    <citation type="submission" date="2020-11" db="EMBL/GenBank/DDBJ databases">
        <authorList>
            <person name="Tran Van P."/>
        </authorList>
    </citation>
    <scope>NUCLEOTIDE SEQUENCE</scope>
</reference>
<dbReference type="Gene3D" id="3.20.20.100">
    <property type="entry name" value="NADP-dependent oxidoreductase domain"/>
    <property type="match status" value="1"/>
</dbReference>
<feature type="region of interest" description="Disordered" evidence="1">
    <location>
        <begin position="144"/>
        <end position="210"/>
    </location>
</feature>
<dbReference type="PANTHER" id="PTHR43827">
    <property type="entry name" value="2,5-DIKETO-D-GLUCONIC ACID REDUCTASE"/>
    <property type="match status" value="1"/>
</dbReference>
<dbReference type="InterPro" id="IPR023210">
    <property type="entry name" value="NADP_OxRdtase_dom"/>
</dbReference>
<dbReference type="SUPFAM" id="SSF51430">
    <property type="entry name" value="NAD(P)-linked oxidoreductase"/>
    <property type="match status" value="1"/>
</dbReference>
<feature type="domain" description="NADP-dependent oxidoreductase" evidence="2">
    <location>
        <begin position="9"/>
        <end position="69"/>
    </location>
</feature>
<feature type="compositionally biased region" description="Polar residues" evidence="1">
    <location>
        <begin position="201"/>
        <end position="210"/>
    </location>
</feature>
<feature type="compositionally biased region" description="Basic and acidic residues" evidence="1">
    <location>
        <begin position="184"/>
        <end position="195"/>
    </location>
</feature>
<gene>
    <name evidence="3" type="ORF">TMSB3V08_LOCUS3718</name>
</gene>
<feature type="region of interest" description="Disordered" evidence="1">
    <location>
        <begin position="222"/>
        <end position="258"/>
    </location>
</feature>
<protein>
    <recommendedName>
        <fullName evidence="2">NADP-dependent oxidoreductase domain-containing protein</fullName>
    </recommendedName>
</protein>
<dbReference type="AlphaFoldDB" id="A0A7R9E3R5"/>
<sequence length="258" mass="29206">MTYPLEDPLVKKIAKKHNRTPAQVLLRHTLQRGIIVIPKSSDPARIRDNFNVFDFEITQEEADELRTLDKFKEGRLFEIAIFPGNWEGCLKGSEPAFAWRESGKPFRKNYSSSSDRDSNLDLPVLISRAQLRDSNLDLPVLSSRAQHDKRVSQLRHRGVRDFQVNPPPSLPNKRKPEGLATGNIERERERERESVIHPTEIRNSISPSSAVELNMPSALANYTTEADPEVPGSIPGAPNSVYEAVGPKRNQNQPREDK</sequence>
<evidence type="ECO:0000256" key="1">
    <source>
        <dbReference type="SAM" id="MobiDB-lite"/>
    </source>
</evidence>
<dbReference type="EMBL" id="OB793291">
    <property type="protein sequence ID" value="CAD7426847.1"/>
    <property type="molecule type" value="Genomic_DNA"/>
</dbReference>